<dbReference type="PROSITE" id="PS50294">
    <property type="entry name" value="WD_REPEATS_REGION"/>
    <property type="match status" value="2"/>
</dbReference>
<dbReference type="PANTHER" id="PTHR19879:SF9">
    <property type="entry name" value="TRANSCRIPTION INITIATION FACTOR TFIID SUBUNIT 5"/>
    <property type="match status" value="1"/>
</dbReference>
<sequence>KILHNETEDVKEETRLNGPEHSSTFNFDLFTSSSSLLKTFVGHTDCVYSIDCARFGDAPLFCSGSFDKTICVWNVETSDCVRLFKGHSSAVFCVKFSPYHYCNNYCIGICSSSGDKTIRFWDITHNMQLQTFSGHASGVYGIEFSPFNGGRYLCSGSRDKTIRLWDVETSESLHVFNGHEDIVWCVDISPLQSNSNENDNNNKRNRIGVIGGNGYTICSGSFDTTIRIWDIETTKPLIVFKGHEQAVMSVKYGPTESGVIGSANTILSGSQDRSMRLWDIRSGQQIRVFNRHTSYVTAAEYSPLVVNNAEADCSNIICSGSWDNTICFWDIRSNKELRVIKGNGENDDGILCLKFLKSKQGEKNSQNTKDSCCGFSLYYGSGNGSVHVWE</sequence>
<dbReference type="AlphaFoldDB" id="X6MQP4"/>
<dbReference type="SUPFAM" id="SSF50978">
    <property type="entry name" value="WD40 repeat-like"/>
    <property type="match status" value="1"/>
</dbReference>
<dbReference type="PANTHER" id="PTHR19879">
    <property type="entry name" value="TRANSCRIPTION INITIATION FACTOR TFIID"/>
    <property type="match status" value="1"/>
</dbReference>
<accession>X6MQP4</accession>
<name>X6MQP4_RETFI</name>
<evidence type="ECO:0000256" key="3">
    <source>
        <dbReference type="PROSITE-ProRule" id="PRU00221"/>
    </source>
</evidence>
<dbReference type="Pfam" id="PF00400">
    <property type="entry name" value="WD40"/>
    <property type="match status" value="6"/>
</dbReference>
<dbReference type="PRINTS" id="PR00320">
    <property type="entry name" value="GPROTEINBRPT"/>
</dbReference>
<reference evidence="4 5" key="1">
    <citation type="journal article" date="2013" name="Curr. Biol.">
        <title>The Genome of the Foraminiferan Reticulomyxa filosa.</title>
        <authorList>
            <person name="Glockner G."/>
            <person name="Hulsmann N."/>
            <person name="Schleicher M."/>
            <person name="Noegel A.A."/>
            <person name="Eichinger L."/>
            <person name="Gallinger C."/>
            <person name="Pawlowski J."/>
            <person name="Sierra R."/>
            <person name="Euteneuer U."/>
            <person name="Pillet L."/>
            <person name="Moustafa A."/>
            <person name="Platzer M."/>
            <person name="Groth M."/>
            <person name="Szafranski K."/>
            <person name="Schliwa M."/>
        </authorList>
    </citation>
    <scope>NUCLEOTIDE SEQUENCE [LARGE SCALE GENOMIC DNA]</scope>
</reference>
<dbReference type="InterPro" id="IPR015943">
    <property type="entry name" value="WD40/YVTN_repeat-like_dom_sf"/>
</dbReference>
<dbReference type="EMBL" id="ASPP01019179">
    <property type="protein sequence ID" value="ETO15380.1"/>
    <property type="molecule type" value="Genomic_DNA"/>
</dbReference>
<organism evidence="4 5">
    <name type="scientific">Reticulomyxa filosa</name>
    <dbReference type="NCBI Taxonomy" id="46433"/>
    <lineage>
        <taxon>Eukaryota</taxon>
        <taxon>Sar</taxon>
        <taxon>Rhizaria</taxon>
        <taxon>Retaria</taxon>
        <taxon>Foraminifera</taxon>
        <taxon>Monothalamids</taxon>
        <taxon>Reticulomyxidae</taxon>
        <taxon>Reticulomyxa</taxon>
    </lineage>
</organism>
<dbReference type="InterPro" id="IPR036322">
    <property type="entry name" value="WD40_repeat_dom_sf"/>
</dbReference>
<evidence type="ECO:0000256" key="1">
    <source>
        <dbReference type="ARBA" id="ARBA00022574"/>
    </source>
</evidence>
<evidence type="ECO:0000313" key="4">
    <source>
        <dbReference type="EMBL" id="ETO15380.1"/>
    </source>
</evidence>
<evidence type="ECO:0000256" key="2">
    <source>
        <dbReference type="ARBA" id="ARBA00022737"/>
    </source>
</evidence>
<feature type="repeat" description="WD" evidence="3">
    <location>
        <begin position="40"/>
        <end position="83"/>
    </location>
</feature>
<dbReference type="InterPro" id="IPR020472">
    <property type="entry name" value="WD40_PAC1"/>
</dbReference>
<proteinExistence type="predicted"/>
<evidence type="ECO:0000313" key="5">
    <source>
        <dbReference type="Proteomes" id="UP000023152"/>
    </source>
</evidence>
<gene>
    <name evidence="4" type="ORF">RFI_21984</name>
</gene>
<dbReference type="OrthoDB" id="338622at2759"/>
<dbReference type="InterPro" id="IPR001680">
    <property type="entry name" value="WD40_rpt"/>
</dbReference>
<protein>
    <submittedName>
        <fullName evidence="4">G-protein beta WD-40 repeats containing protein</fullName>
    </submittedName>
</protein>
<dbReference type="PROSITE" id="PS50082">
    <property type="entry name" value="WD_REPEATS_2"/>
    <property type="match status" value="6"/>
</dbReference>
<dbReference type="Gene3D" id="2.130.10.10">
    <property type="entry name" value="YVTN repeat-like/Quinoprotein amine dehydrogenase"/>
    <property type="match status" value="3"/>
</dbReference>
<feature type="repeat" description="WD" evidence="3">
    <location>
        <begin position="213"/>
        <end position="239"/>
    </location>
</feature>
<keyword evidence="1 3" id="KW-0853">WD repeat</keyword>
<feature type="repeat" description="WD" evidence="3">
    <location>
        <begin position="132"/>
        <end position="175"/>
    </location>
</feature>
<dbReference type="InterPro" id="IPR019775">
    <property type="entry name" value="WD40_repeat_CS"/>
</dbReference>
<keyword evidence="5" id="KW-1185">Reference proteome</keyword>
<feature type="repeat" description="WD" evidence="3">
    <location>
        <begin position="289"/>
        <end position="339"/>
    </location>
</feature>
<comment type="caution">
    <text evidence="4">The sequence shown here is derived from an EMBL/GenBank/DDBJ whole genome shotgun (WGS) entry which is preliminary data.</text>
</comment>
<dbReference type="SMART" id="SM00320">
    <property type="entry name" value="WD40"/>
    <property type="match status" value="7"/>
</dbReference>
<keyword evidence="2" id="KW-0677">Repeat</keyword>
<dbReference type="PROSITE" id="PS00678">
    <property type="entry name" value="WD_REPEATS_1"/>
    <property type="match status" value="4"/>
</dbReference>
<dbReference type="CDD" id="cd00200">
    <property type="entry name" value="WD40"/>
    <property type="match status" value="1"/>
</dbReference>
<feature type="repeat" description="WD" evidence="3">
    <location>
        <begin position="240"/>
        <end position="288"/>
    </location>
</feature>
<feature type="non-terminal residue" evidence="4">
    <location>
        <position position="1"/>
    </location>
</feature>
<feature type="repeat" description="WD" evidence="3">
    <location>
        <begin position="84"/>
        <end position="131"/>
    </location>
</feature>
<dbReference type="Proteomes" id="UP000023152">
    <property type="component" value="Unassembled WGS sequence"/>
</dbReference>